<comment type="caution">
    <text evidence="2">The sequence shown here is derived from an EMBL/GenBank/DDBJ whole genome shotgun (WGS) entry which is preliminary data.</text>
</comment>
<feature type="compositionally biased region" description="Basic and acidic residues" evidence="1">
    <location>
        <begin position="377"/>
        <end position="394"/>
    </location>
</feature>
<dbReference type="AlphaFoldDB" id="A0A5N6KTM0"/>
<accession>A0A5N6KTM0</accession>
<name>A0A5N6KTM0_9ROSI</name>
<dbReference type="EMBL" id="VIBQ01000013">
    <property type="protein sequence ID" value="KAB8345856.1"/>
    <property type="molecule type" value="Genomic_DNA"/>
</dbReference>
<feature type="compositionally biased region" description="Polar residues" evidence="1">
    <location>
        <begin position="363"/>
        <end position="376"/>
    </location>
</feature>
<keyword evidence="3" id="KW-1185">Reference proteome</keyword>
<feature type="compositionally biased region" description="Polar residues" evidence="1">
    <location>
        <begin position="340"/>
        <end position="355"/>
    </location>
</feature>
<organism evidence="2 3">
    <name type="scientific">Carpinus fangiana</name>
    <dbReference type="NCBI Taxonomy" id="176857"/>
    <lineage>
        <taxon>Eukaryota</taxon>
        <taxon>Viridiplantae</taxon>
        <taxon>Streptophyta</taxon>
        <taxon>Embryophyta</taxon>
        <taxon>Tracheophyta</taxon>
        <taxon>Spermatophyta</taxon>
        <taxon>Magnoliopsida</taxon>
        <taxon>eudicotyledons</taxon>
        <taxon>Gunneridae</taxon>
        <taxon>Pentapetalae</taxon>
        <taxon>rosids</taxon>
        <taxon>fabids</taxon>
        <taxon>Fagales</taxon>
        <taxon>Betulaceae</taxon>
        <taxon>Carpinus</taxon>
    </lineage>
</organism>
<reference evidence="2 3" key="1">
    <citation type="submission" date="2019-06" db="EMBL/GenBank/DDBJ databases">
        <title>A chromosomal-level reference genome of Carpinus fangiana (Coryloideae, Betulaceae).</title>
        <authorList>
            <person name="Yang X."/>
            <person name="Wang Z."/>
            <person name="Zhang L."/>
            <person name="Hao G."/>
            <person name="Liu J."/>
            <person name="Yang Y."/>
        </authorList>
    </citation>
    <scope>NUCLEOTIDE SEQUENCE [LARGE SCALE GENOMIC DNA]</scope>
    <source>
        <strain evidence="2">Cfa_2016G</strain>
        <tissue evidence="2">Leaf</tissue>
    </source>
</reference>
<dbReference type="Proteomes" id="UP000327013">
    <property type="component" value="Unassembled WGS sequence"/>
</dbReference>
<evidence type="ECO:0000256" key="1">
    <source>
        <dbReference type="SAM" id="MobiDB-lite"/>
    </source>
</evidence>
<evidence type="ECO:0000313" key="3">
    <source>
        <dbReference type="Proteomes" id="UP000327013"/>
    </source>
</evidence>
<gene>
    <name evidence="2" type="ORF">FH972_022911</name>
</gene>
<proteinExistence type="predicted"/>
<protein>
    <submittedName>
        <fullName evidence="2">Uncharacterized protein</fullName>
    </submittedName>
</protein>
<evidence type="ECO:0000313" key="2">
    <source>
        <dbReference type="EMBL" id="KAB8345856.1"/>
    </source>
</evidence>
<feature type="compositionally biased region" description="Polar residues" evidence="1">
    <location>
        <begin position="419"/>
        <end position="448"/>
    </location>
</feature>
<sequence length="516" mass="58398">MSASDHSRDSSTSTVSNGSAYQLILEHVFSYPATYELPLRTVFAQNCEPRKHTMSAHNKPPSPHRPDFELQRQATADFTSSLVGHIAQLPSQPCSLPPVFITTFLRRCFPTELAEVDFPQALTGLDYLKDLETRRRRDHQAALRRIGITDDILRNNDDLYAIYCKHPGLESWMQNQVKQEKNIETSYTHLYIGLRRWILINELMIQPFNKSNCLAMLNTLFPPMTTSPPTSKLTAHQIKVQRDTYFKWINRVEAHYTKSNLAPHKVLEPLMQHSKREGDDNAWKSVRETLDMYLRAAQHLIDEYAEVQTPDDFGMDGRRKSSVSLENKKKKERKADSGISFGSNKRPSTSGSLSGATLVGDANKSQPHSPTATASANKERNYSTLERLARELRRMKASRNGGSRTETLADEAEKENWSHSRTNSNGSTGSMTGHRLNTSGFDASQSFPAQEPALSGLQKSKSLRKARSFSDMKRNMSPFGARKKDVASGEQFDEEEMRKQRALWEMNAGRKVGLRS</sequence>
<feature type="region of interest" description="Disordered" evidence="1">
    <location>
        <begin position="310"/>
        <end position="495"/>
    </location>
</feature>
<feature type="compositionally biased region" description="Basic and acidic residues" evidence="1">
    <location>
        <begin position="326"/>
        <end position="336"/>
    </location>
</feature>
<dbReference type="OrthoDB" id="3533623at2759"/>